<proteinExistence type="predicted"/>
<dbReference type="EMBL" id="BKCJ010057001">
    <property type="protein sequence ID" value="GEW40467.1"/>
    <property type="molecule type" value="Genomic_DNA"/>
</dbReference>
<dbReference type="InterPro" id="IPR013103">
    <property type="entry name" value="RVT_2"/>
</dbReference>
<organism evidence="3">
    <name type="scientific">Tanacetum cinerariifolium</name>
    <name type="common">Dalmatian daisy</name>
    <name type="synonym">Chrysanthemum cinerariifolium</name>
    <dbReference type="NCBI Taxonomy" id="118510"/>
    <lineage>
        <taxon>Eukaryota</taxon>
        <taxon>Viridiplantae</taxon>
        <taxon>Streptophyta</taxon>
        <taxon>Embryophyta</taxon>
        <taxon>Tracheophyta</taxon>
        <taxon>Spermatophyta</taxon>
        <taxon>Magnoliopsida</taxon>
        <taxon>eudicotyledons</taxon>
        <taxon>Gunneridae</taxon>
        <taxon>Pentapetalae</taxon>
        <taxon>asterids</taxon>
        <taxon>campanulids</taxon>
        <taxon>Asterales</taxon>
        <taxon>Asteraceae</taxon>
        <taxon>Asteroideae</taxon>
        <taxon>Anthemideae</taxon>
        <taxon>Anthemidinae</taxon>
        <taxon>Tanacetum</taxon>
    </lineage>
</organism>
<sequence>MYDGEKLHSTKLVIDSPDSEETLEDAKESRLKMRNKMVQINYAKLNALYEIFVPQQDFSMKQTYFSIPSTSANGSESKAITSNLPIPKMPKESILFKMFDTLGVESSNSVRRQKSKDTKSKNKVLKNTNAKSSTAHVRKMSRSVIIDYNNCVTKDSNVCQTNASVSNSKTVKAVNDGLNIVCVSCGKDVFLLSHEKCVACYALSRNSNVKRALFTTHVATNAKNLGATSVVVKSRLSVANTLKETNKVFSASSLSHASSQSKTLSNYMKKIATSQKWQRCFENQSWPLIKFYACLDFDLDPSFSLKLVGLPTWHFKEVVEKGMGLLQAKKGGKPCTELGGLGGKGCTQVKWIWKNKTDAENMVIRNKSHLVAKGYPQEERIDFEESFAPVARLEAVRIFVAYAAHKNFPIYQMDVKTAFMNVFHMTQQVILTTQLVPRFHTIGRCNNYAVLQSIPCSPECKIVGKILLDHPLSYALTATADVPVVYLQQFWRTVSRVLGPEETIKFMMNTQQFVYTVDMFRDIPQLSV</sequence>
<comment type="caution">
    <text evidence="3">The sequence shown here is derived from an EMBL/GenBank/DDBJ whole genome shotgun (WGS) entry which is preliminary data.</text>
</comment>
<name>A0A699H1Q8_TANCI</name>
<evidence type="ECO:0000313" key="3">
    <source>
        <dbReference type="EMBL" id="GEW40467.1"/>
    </source>
</evidence>
<feature type="domain" description="Reverse transcriptase Ty1/copia-type" evidence="2">
    <location>
        <begin position="349"/>
        <end position="422"/>
    </location>
</feature>
<reference evidence="3" key="1">
    <citation type="journal article" date="2019" name="Sci. Rep.">
        <title>Draft genome of Tanacetum cinerariifolium, the natural source of mosquito coil.</title>
        <authorList>
            <person name="Yamashiro T."/>
            <person name="Shiraishi A."/>
            <person name="Satake H."/>
            <person name="Nakayama K."/>
        </authorList>
    </citation>
    <scope>NUCLEOTIDE SEQUENCE</scope>
</reference>
<accession>A0A699H1Q8</accession>
<evidence type="ECO:0000259" key="2">
    <source>
        <dbReference type="Pfam" id="PF07727"/>
    </source>
</evidence>
<evidence type="ECO:0000256" key="1">
    <source>
        <dbReference type="SAM" id="MobiDB-lite"/>
    </source>
</evidence>
<feature type="region of interest" description="Disordered" evidence="1">
    <location>
        <begin position="107"/>
        <end position="132"/>
    </location>
</feature>
<dbReference type="AlphaFoldDB" id="A0A699H1Q8"/>
<dbReference type="Pfam" id="PF07727">
    <property type="entry name" value="RVT_2"/>
    <property type="match status" value="1"/>
</dbReference>
<gene>
    <name evidence="3" type="ORF">Tci_212443</name>
</gene>
<protein>
    <submittedName>
        <fullName evidence="3">Retrovirus-related Pol polyprotein from transposon TNT 1-94</fullName>
    </submittedName>
</protein>